<evidence type="ECO:0000313" key="1">
    <source>
        <dbReference type="EMBL" id="MBP1839437.1"/>
    </source>
</evidence>
<name>A0A9X0YIM8_9FLAO</name>
<proteinExistence type="predicted"/>
<reference evidence="1" key="1">
    <citation type="submission" date="2021-03" db="EMBL/GenBank/DDBJ databases">
        <title>Genomic Encyclopedia of Type Strains, Phase IV (KMG-IV): sequencing the most valuable type-strain genomes for metagenomic binning, comparative biology and taxonomic classification.</title>
        <authorList>
            <person name="Goeker M."/>
        </authorList>
    </citation>
    <scope>NUCLEOTIDE SEQUENCE</scope>
    <source>
        <strain evidence="1">DSM 15523</strain>
        <strain evidence="2 4">DSM 16476</strain>
    </source>
</reference>
<dbReference type="Proteomes" id="UP001138672">
    <property type="component" value="Unassembled WGS sequence"/>
</dbReference>
<dbReference type="Proteomes" id="UP001231587">
    <property type="component" value="Unassembled WGS sequence"/>
</dbReference>
<evidence type="ECO:0000313" key="4">
    <source>
        <dbReference type="Proteomes" id="UP001231587"/>
    </source>
</evidence>
<evidence type="ECO:0000313" key="3">
    <source>
        <dbReference type="Proteomes" id="UP001138672"/>
    </source>
</evidence>
<evidence type="ECO:0000313" key="2">
    <source>
        <dbReference type="EMBL" id="MDQ0334741.1"/>
    </source>
</evidence>
<comment type="caution">
    <text evidence="1">The sequence shown here is derived from an EMBL/GenBank/DDBJ whole genome shotgun (WGS) entry which is preliminary data.</text>
</comment>
<accession>A0A9X0YIM8</accession>
<sequence length="46" mass="5239">MKPTSNQNARVGKVMKPSHFKMFNLNSMINRIDHSNHSIISGLKTK</sequence>
<dbReference type="EMBL" id="JAGGJQ010000003">
    <property type="protein sequence ID" value="MBP1839437.1"/>
    <property type="molecule type" value="Genomic_DNA"/>
</dbReference>
<dbReference type="AlphaFoldDB" id="A0A9X0YIM8"/>
<dbReference type="EMBL" id="JAUSUU010000003">
    <property type="protein sequence ID" value="MDQ0334741.1"/>
    <property type="molecule type" value="Genomic_DNA"/>
</dbReference>
<gene>
    <name evidence="1" type="ORF">J2Z56_001348</name>
    <name evidence="2" type="ORF">J2Z57_001174</name>
</gene>
<organism evidence="1 3">
    <name type="scientific">Formosa algae</name>
    <dbReference type="NCBI Taxonomy" id="225843"/>
    <lineage>
        <taxon>Bacteria</taxon>
        <taxon>Pseudomonadati</taxon>
        <taxon>Bacteroidota</taxon>
        <taxon>Flavobacteriia</taxon>
        <taxon>Flavobacteriales</taxon>
        <taxon>Flavobacteriaceae</taxon>
        <taxon>Formosa</taxon>
    </lineage>
</organism>
<protein>
    <submittedName>
        <fullName evidence="1">Uncharacterized protein</fullName>
    </submittedName>
</protein>
<keyword evidence="4" id="KW-1185">Reference proteome</keyword>